<dbReference type="SUPFAM" id="SSF48452">
    <property type="entry name" value="TPR-like"/>
    <property type="match status" value="2"/>
</dbReference>
<reference evidence="2 3" key="1">
    <citation type="submission" date="2019-12" db="EMBL/GenBank/DDBJ databases">
        <title>Genomic-based taxomic classification of the family Erythrobacteraceae.</title>
        <authorList>
            <person name="Xu L."/>
        </authorList>
    </citation>
    <scope>NUCLEOTIDE SEQUENCE [LARGE SCALE GENOMIC DNA]</scope>
    <source>
        <strain evidence="2 3">JCM 16677</strain>
    </source>
</reference>
<evidence type="ECO:0000313" key="3">
    <source>
        <dbReference type="Proteomes" id="UP000446786"/>
    </source>
</evidence>
<dbReference type="AlphaFoldDB" id="A0A845B533"/>
<dbReference type="Pfam" id="PF14559">
    <property type="entry name" value="TPR_19"/>
    <property type="match status" value="2"/>
</dbReference>
<dbReference type="SMART" id="SM00028">
    <property type="entry name" value="TPR"/>
    <property type="match status" value="3"/>
</dbReference>
<dbReference type="EMBL" id="WTYE01000001">
    <property type="protein sequence ID" value="MXP31318.1"/>
    <property type="molecule type" value="Genomic_DNA"/>
</dbReference>
<evidence type="ECO:0000313" key="1">
    <source>
        <dbReference type="EMBL" id="MXP31318.1"/>
    </source>
</evidence>
<name>A0A845B533_9SPHN</name>
<dbReference type="Gene3D" id="1.25.40.10">
    <property type="entry name" value="Tetratricopeptide repeat domain"/>
    <property type="match status" value="4"/>
</dbReference>
<accession>A0A845B533</accession>
<dbReference type="InterPro" id="IPR019734">
    <property type="entry name" value="TPR_rpt"/>
</dbReference>
<dbReference type="OrthoDB" id="7487699at2"/>
<organism evidence="2 3">
    <name type="scientific">Parerythrobacter jejuensis</name>
    <dbReference type="NCBI Taxonomy" id="795812"/>
    <lineage>
        <taxon>Bacteria</taxon>
        <taxon>Pseudomonadati</taxon>
        <taxon>Pseudomonadota</taxon>
        <taxon>Alphaproteobacteria</taxon>
        <taxon>Sphingomonadales</taxon>
        <taxon>Erythrobacteraceae</taxon>
        <taxon>Parerythrobacter</taxon>
    </lineage>
</organism>
<protein>
    <submittedName>
        <fullName evidence="2">Tetratricopeptide repeat protein</fullName>
    </submittedName>
</protein>
<comment type="caution">
    <text evidence="2">The sequence shown here is derived from an EMBL/GenBank/DDBJ whole genome shotgun (WGS) entry which is preliminary data.</text>
</comment>
<evidence type="ECO:0000313" key="2">
    <source>
        <dbReference type="EMBL" id="MXP34078.1"/>
    </source>
</evidence>
<proteinExistence type="predicted"/>
<dbReference type="Proteomes" id="UP000446786">
    <property type="component" value="Unassembled WGS sequence"/>
</dbReference>
<sequence length="517" mass="54928">MSEPSAHRSFRLPLTLALGLALVACDNGPADPMAAAQQALAASEPRAALLHLAQMSEKDAAYVPSRLLAGEVALMLGNPDRAITELKKIPPAAPEFVVARSWLAEAYLAGGNTNMARKTLADIPLEAERAFAVSAGVALATGDFEAGFALLDQGLTAHPDAPRLIAMDAERIWTNGKPEAALARLAPVLLQSPAVPEAHMLAGQIKLADRQPAEAAIHFNTVLDVRPAQQTAMLALSAIARDRGDTKGSAAWVEKANSAGPAHPVALYFTAQMAYDAGDIDRANSLIEMMPDGLSGMPEFQRLQGFVASARGQRQSAITALQRYFARSEGDPLARRVLAENLAANGELANAWEVIEPVIEHPQADGASLLLALDLAQETGRGDPAAIREVIARRDGSQKLAAPLRKAGLAIRAGDWGKADAILDPLSRDEAMTDPVLLNNSAAVKARLGGYDAAVALARRALAQSPESPEILDTLGWALWQSGEDPDAARTFLDRARQLAPRNREIAEHWQMAHAEQ</sequence>
<dbReference type="Pfam" id="PF13432">
    <property type="entry name" value="TPR_16"/>
    <property type="match status" value="1"/>
</dbReference>
<dbReference type="InterPro" id="IPR011990">
    <property type="entry name" value="TPR-like_helical_dom_sf"/>
</dbReference>
<keyword evidence="3" id="KW-1185">Reference proteome</keyword>
<dbReference type="EMBL" id="WTYE01000001">
    <property type="protein sequence ID" value="MXP34078.1"/>
    <property type="molecule type" value="Genomic_DNA"/>
</dbReference>
<dbReference type="RefSeq" id="WP_160778774.1">
    <property type="nucleotide sequence ID" value="NZ_BAAAZF010000001.1"/>
</dbReference>
<gene>
    <name evidence="1" type="ORF">GRI94_05700</name>
    <name evidence="2" type="ORF">GRI94_19790</name>
</gene>